<accession>A0A267ECS9</accession>
<feature type="transmembrane region" description="Helical" evidence="2">
    <location>
        <begin position="42"/>
        <end position="63"/>
    </location>
</feature>
<keyword evidence="2" id="KW-1133">Transmembrane helix</keyword>
<protein>
    <submittedName>
        <fullName evidence="3">Uncharacterized protein</fullName>
    </submittedName>
</protein>
<reference evidence="3 4" key="1">
    <citation type="submission" date="2017-06" db="EMBL/GenBank/DDBJ databases">
        <title>A platform for efficient transgenesis in Macrostomum lignano, a flatworm model organism for stem cell research.</title>
        <authorList>
            <person name="Berezikov E."/>
        </authorList>
    </citation>
    <scope>NUCLEOTIDE SEQUENCE [LARGE SCALE GENOMIC DNA]</scope>
    <source>
        <strain evidence="3">DV1</strain>
        <tissue evidence="3">Whole organism</tissue>
    </source>
</reference>
<evidence type="ECO:0000313" key="4">
    <source>
        <dbReference type="Proteomes" id="UP000215902"/>
    </source>
</evidence>
<keyword evidence="4" id="KW-1185">Reference proteome</keyword>
<evidence type="ECO:0000256" key="1">
    <source>
        <dbReference type="SAM" id="MobiDB-lite"/>
    </source>
</evidence>
<sequence>HYLSEHPRALKRQNQPVNSKHLSLFNKQTEYYSIASIMKFQLALPIVALVLISTALICSAAWIRPRSAAAYGPRSAAPLRGPRSAAPLRGPRSAAPLRGPRSADMDDDSEPDNNVLCCGAIPNQGPSEDSYSNYVEESVDFQAPAKRGPENMLMRKFICDYYRHHNWKPPAYLKCHQM</sequence>
<evidence type="ECO:0000313" key="3">
    <source>
        <dbReference type="EMBL" id="PAA59383.1"/>
    </source>
</evidence>
<organism evidence="3 4">
    <name type="scientific">Macrostomum lignano</name>
    <dbReference type="NCBI Taxonomy" id="282301"/>
    <lineage>
        <taxon>Eukaryota</taxon>
        <taxon>Metazoa</taxon>
        <taxon>Spiralia</taxon>
        <taxon>Lophotrochozoa</taxon>
        <taxon>Platyhelminthes</taxon>
        <taxon>Rhabditophora</taxon>
        <taxon>Macrostomorpha</taxon>
        <taxon>Macrostomida</taxon>
        <taxon>Macrostomidae</taxon>
        <taxon>Macrostomum</taxon>
    </lineage>
</organism>
<gene>
    <name evidence="3" type="ORF">BOX15_Mlig026277g1</name>
</gene>
<keyword evidence="2" id="KW-0472">Membrane</keyword>
<name>A0A267ECS9_9PLAT</name>
<dbReference type="AlphaFoldDB" id="A0A267ECS9"/>
<comment type="caution">
    <text evidence="3">The sequence shown here is derived from an EMBL/GenBank/DDBJ whole genome shotgun (WGS) entry which is preliminary data.</text>
</comment>
<keyword evidence="2" id="KW-0812">Transmembrane</keyword>
<feature type="non-terminal residue" evidence="3">
    <location>
        <position position="1"/>
    </location>
</feature>
<dbReference type="Proteomes" id="UP000215902">
    <property type="component" value="Unassembled WGS sequence"/>
</dbReference>
<evidence type="ECO:0000256" key="2">
    <source>
        <dbReference type="SAM" id="Phobius"/>
    </source>
</evidence>
<feature type="region of interest" description="Disordered" evidence="1">
    <location>
        <begin position="72"/>
        <end position="109"/>
    </location>
</feature>
<proteinExistence type="predicted"/>
<dbReference type="EMBL" id="NIVC01002271">
    <property type="protein sequence ID" value="PAA59383.1"/>
    <property type="molecule type" value="Genomic_DNA"/>
</dbReference>